<dbReference type="RefSeq" id="WP_317565114.1">
    <property type="nucleotide sequence ID" value="NZ_JAWLJX010000004.1"/>
</dbReference>
<evidence type="ECO:0000313" key="2">
    <source>
        <dbReference type="Proteomes" id="UP001185755"/>
    </source>
</evidence>
<dbReference type="Proteomes" id="UP001185755">
    <property type="component" value="Unassembled WGS sequence"/>
</dbReference>
<evidence type="ECO:0000313" key="1">
    <source>
        <dbReference type="EMBL" id="MDV6262822.1"/>
    </source>
</evidence>
<reference evidence="1 2" key="1">
    <citation type="submission" date="2023-10" db="EMBL/GenBank/DDBJ databases">
        <title>Development of a sustainable strategy for remediation of hydrocarbon-contaminated territories based on the waste exchange concept.</title>
        <authorList>
            <person name="Krivoruchko A."/>
        </authorList>
    </citation>
    <scope>NUCLEOTIDE SEQUENCE [LARGE SCALE GENOMIC DNA]</scope>
    <source>
        <strain evidence="1 2">IEGM 1323</strain>
    </source>
</reference>
<accession>A0ABU4BF25</accession>
<organism evidence="1 2">
    <name type="scientific">Rhodococcoides yunnanense</name>
    <dbReference type="NCBI Taxonomy" id="278209"/>
    <lineage>
        <taxon>Bacteria</taxon>
        <taxon>Bacillati</taxon>
        <taxon>Actinomycetota</taxon>
        <taxon>Actinomycetes</taxon>
        <taxon>Mycobacteriales</taxon>
        <taxon>Nocardiaceae</taxon>
        <taxon>Rhodococcoides</taxon>
    </lineage>
</organism>
<dbReference type="EMBL" id="JAWLJX010000004">
    <property type="protein sequence ID" value="MDV6262822.1"/>
    <property type="molecule type" value="Genomic_DNA"/>
</dbReference>
<sequence length="184" mass="20079">MNDAFRFAASCSAPKELITRLQFGTTDLWPEDVALPARWRYMADLIDSDRGMLVELDGALSTPVVEALVATAELCRQSATESVPAADWEYLRRALGWLERGSSGADRALIAVGDELALMGLDGVEQDFSVATWLCMDVLDRFASGGDTVSYWVEYVNRCESNLAEQHIDSGHVGSENAELSVAV</sequence>
<proteinExistence type="predicted"/>
<gene>
    <name evidence="1" type="ORF">R3P96_15905</name>
</gene>
<keyword evidence="2" id="KW-1185">Reference proteome</keyword>
<comment type="caution">
    <text evidence="1">The sequence shown here is derived from an EMBL/GenBank/DDBJ whole genome shotgun (WGS) entry which is preliminary data.</text>
</comment>
<protein>
    <submittedName>
        <fullName evidence="1">Uncharacterized protein</fullName>
    </submittedName>
</protein>
<name>A0ABU4BF25_9NOCA</name>